<evidence type="ECO:0000313" key="2">
    <source>
        <dbReference type="Proteomes" id="UP000321424"/>
    </source>
</evidence>
<sequence>MSDSLYSGGMSARRLAVLLALALFAVLGVSACTVEGAGTKTDCGVSGCTVTFDRGVNAKVTIIGVDAELVAVNGDTVTLKVGGQQVSVPAGQTQSADGFNVTVQEVTADKVVVKIASGITTG</sequence>
<dbReference type="EMBL" id="BJXA01000027">
    <property type="protein sequence ID" value="GEM39652.1"/>
    <property type="molecule type" value="Genomic_DNA"/>
</dbReference>
<gene>
    <name evidence="1" type="ORF">NN4_41710</name>
</gene>
<comment type="caution">
    <text evidence="1">The sequence shown here is derived from an EMBL/GenBank/DDBJ whole genome shotgun (WGS) entry which is preliminary data.</text>
</comment>
<proteinExistence type="predicted"/>
<organism evidence="1 2">
    <name type="scientific">Nocardia ninae NBRC 108245</name>
    <dbReference type="NCBI Taxonomy" id="1210091"/>
    <lineage>
        <taxon>Bacteria</taxon>
        <taxon>Bacillati</taxon>
        <taxon>Actinomycetota</taxon>
        <taxon>Actinomycetes</taxon>
        <taxon>Mycobacteriales</taxon>
        <taxon>Nocardiaceae</taxon>
        <taxon>Nocardia</taxon>
    </lineage>
</organism>
<accession>A0A511MG67</accession>
<evidence type="ECO:0000313" key="1">
    <source>
        <dbReference type="EMBL" id="GEM39652.1"/>
    </source>
</evidence>
<dbReference type="Proteomes" id="UP000321424">
    <property type="component" value="Unassembled WGS sequence"/>
</dbReference>
<dbReference type="AlphaFoldDB" id="A0A511MG67"/>
<keyword evidence="2" id="KW-1185">Reference proteome</keyword>
<name>A0A511MG67_9NOCA</name>
<reference evidence="1 2" key="1">
    <citation type="submission" date="2019-07" db="EMBL/GenBank/DDBJ databases">
        <title>Whole genome shotgun sequence of Nocardia ninae NBRC 108245.</title>
        <authorList>
            <person name="Hosoyama A."/>
            <person name="Uohara A."/>
            <person name="Ohji S."/>
            <person name="Ichikawa N."/>
        </authorList>
    </citation>
    <scope>NUCLEOTIDE SEQUENCE [LARGE SCALE GENOMIC DNA]</scope>
    <source>
        <strain evidence="1 2">NBRC 108245</strain>
    </source>
</reference>
<protein>
    <submittedName>
        <fullName evidence="1">Uncharacterized protein</fullName>
    </submittedName>
</protein>